<proteinExistence type="predicted"/>
<reference evidence="3" key="1">
    <citation type="submission" date="2017-09" db="EMBL/GenBank/DDBJ databases">
        <title>Depth-based differentiation of microbial function through sediment-hosted aquifers and enrichment of novel symbionts in the deep terrestrial subsurface.</title>
        <authorList>
            <person name="Probst A.J."/>
            <person name="Ladd B."/>
            <person name="Jarett J.K."/>
            <person name="Geller-Mcgrath D.E."/>
            <person name="Sieber C.M.K."/>
            <person name="Emerson J.B."/>
            <person name="Anantharaman K."/>
            <person name="Thomas B.C."/>
            <person name="Malmstrom R."/>
            <person name="Stieglmeier M."/>
            <person name="Klingl A."/>
            <person name="Woyke T."/>
            <person name="Ryan C.M."/>
            <person name="Banfield J.F."/>
        </authorList>
    </citation>
    <scope>NUCLEOTIDE SEQUENCE [LARGE SCALE GENOMIC DNA]</scope>
</reference>
<dbReference type="NCBIfam" id="TIGR02532">
    <property type="entry name" value="IV_pilin_GFxxxE"/>
    <property type="match status" value="1"/>
</dbReference>
<dbReference type="InterPro" id="IPR012902">
    <property type="entry name" value="N_methyl_site"/>
</dbReference>
<accession>A0A2J0N700</accession>
<protein>
    <recommendedName>
        <fullName evidence="4">General secretion pathway GspH domain-containing protein</fullName>
    </recommendedName>
</protein>
<keyword evidence="1" id="KW-1133">Transmembrane helix</keyword>
<dbReference type="Proteomes" id="UP000231300">
    <property type="component" value="Unassembled WGS sequence"/>
</dbReference>
<name>A0A2J0N700_9BACT</name>
<evidence type="ECO:0000313" key="2">
    <source>
        <dbReference type="EMBL" id="PJC49705.1"/>
    </source>
</evidence>
<dbReference type="SUPFAM" id="SSF54523">
    <property type="entry name" value="Pili subunits"/>
    <property type="match status" value="1"/>
</dbReference>
<evidence type="ECO:0000313" key="3">
    <source>
        <dbReference type="Proteomes" id="UP000231300"/>
    </source>
</evidence>
<dbReference type="InterPro" id="IPR045584">
    <property type="entry name" value="Pilin-like"/>
</dbReference>
<dbReference type="EMBL" id="PFRK01000003">
    <property type="protein sequence ID" value="PJC49705.1"/>
    <property type="molecule type" value="Genomic_DNA"/>
</dbReference>
<keyword evidence="1" id="KW-0812">Transmembrane</keyword>
<feature type="transmembrane region" description="Helical" evidence="1">
    <location>
        <begin position="38"/>
        <end position="59"/>
    </location>
</feature>
<keyword evidence="1" id="KW-0472">Membrane</keyword>
<evidence type="ECO:0008006" key="4">
    <source>
        <dbReference type="Google" id="ProtNLM"/>
    </source>
</evidence>
<comment type="caution">
    <text evidence="2">The sequence shown here is derived from an EMBL/GenBank/DDBJ whole genome shotgun (WGS) entry which is preliminary data.</text>
</comment>
<sequence>MISFLKKLKVYKLKAISYPSSKVKLTTGHGKLNRGMTYVELIVVLSIFSIMTSVVLFNYKGFQAKVDIKVLANDIALKIVEAQKSSISGKLNIHASVDWKPSYGLYFDLQGILFGGNNKQFIYFADLYPLLTPDRQYSDGDFCSSVDSPDVECLDRIDITKGNFISQIEGYSGSSLTTIKDPLSITFKRPDSSAVFFSNDPDINKYDYIQITISSSGSSPSKAYIKVYPSGRIQID</sequence>
<gene>
    <name evidence="2" type="ORF">CO033_00105</name>
</gene>
<organism evidence="2 3">
    <name type="scientific">Candidatus Nomurabacteria bacterium CG_4_9_14_0_2_um_filter_32_10</name>
    <dbReference type="NCBI Taxonomy" id="1974729"/>
    <lineage>
        <taxon>Bacteria</taxon>
        <taxon>Candidatus Nomuraibacteriota</taxon>
    </lineage>
</organism>
<dbReference type="AlphaFoldDB" id="A0A2J0N700"/>
<evidence type="ECO:0000256" key="1">
    <source>
        <dbReference type="SAM" id="Phobius"/>
    </source>
</evidence>